<keyword evidence="1" id="KW-0732">Signal</keyword>
<comment type="caution">
    <text evidence="2">The sequence shown here is derived from an EMBL/GenBank/DDBJ whole genome shotgun (WGS) entry which is preliminary data.</text>
</comment>
<evidence type="ECO:0000256" key="1">
    <source>
        <dbReference type="SAM" id="SignalP"/>
    </source>
</evidence>
<dbReference type="NCBIfam" id="NF041384">
    <property type="entry name" value="YHS_seleno_dom"/>
    <property type="match status" value="1"/>
</dbReference>
<evidence type="ECO:0008006" key="4">
    <source>
        <dbReference type="Google" id="ProtNLM"/>
    </source>
</evidence>
<reference evidence="2 3" key="1">
    <citation type="submission" date="2018-08" db="EMBL/GenBank/DDBJ databases">
        <title>Muricauda nanhaiensis sp. nov., isolated from seawater of the South China Sea.</title>
        <authorList>
            <person name="Dang Y."/>
        </authorList>
    </citation>
    <scope>NUCLEOTIDE SEQUENCE [LARGE SCALE GENOMIC DNA]</scope>
    <source>
        <strain evidence="2 3">SM1704</strain>
    </source>
</reference>
<dbReference type="OrthoDB" id="344729at2"/>
<protein>
    <recommendedName>
        <fullName evidence="4">YHS domain-containing protein</fullName>
    </recommendedName>
</protein>
<feature type="signal peptide" evidence="1">
    <location>
        <begin position="1"/>
        <end position="22"/>
    </location>
</feature>
<gene>
    <name evidence="2" type="ORF">DX873_10185</name>
</gene>
<organism evidence="2 3">
    <name type="scientific">Flagellimonas nanhaiensis</name>
    <dbReference type="NCBI Taxonomy" id="2292706"/>
    <lineage>
        <taxon>Bacteria</taxon>
        <taxon>Pseudomonadati</taxon>
        <taxon>Bacteroidota</taxon>
        <taxon>Flavobacteriia</taxon>
        <taxon>Flavobacteriales</taxon>
        <taxon>Flavobacteriaceae</taxon>
        <taxon>Flagellimonas</taxon>
    </lineage>
</organism>
<evidence type="ECO:0000313" key="2">
    <source>
        <dbReference type="EMBL" id="RDY59723.1"/>
    </source>
</evidence>
<proteinExistence type="predicted"/>
<accession>A0A371JQL9</accession>
<keyword evidence="3" id="KW-1185">Reference proteome</keyword>
<dbReference type="EMBL" id="QTJX01000002">
    <property type="protein sequence ID" value="RDY59723.1"/>
    <property type="molecule type" value="Genomic_DNA"/>
</dbReference>
<dbReference type="Proteomes" id="UP000261828">
    <property type="component" value="Unassembled WGS sequence"/>
</dbReference>
<feature type="chain" id="PRO_5017043181" description="YHS domain-containing protein" evidence="1">
    <location>
        <begin position="23"/>
        <end position="157"/>
    </location>
</feature>
<dbReference type="RefSeq" id="WP_116184336.1">
    <property type="nucleotide sequence ID" value="NZ_QTJX01000002.1"/>
</dbReference>
<evidence type="ECO:0000313" key="3">
    <source>
        <dbReference type="Proteomes" id="UP000261828"/>
    </source>
</evidence>
<name>A0A371JQL9_9FLAO</name>
<dbReference type="AlphaFoldDB" id="A0A371JQL9"/>
<sequence>MKTLKNIAILLVAALATTTTFSQDKKANNIDNSNIALQGYSPVSYLDLGIAQKGIKEFKSEHNKVVYYFTDAEQKKKFDKNPSKYLPQYGGYCAFGVYAGAKFRPDPNKFIVKDGKYFLYLYNIELDAQQLWLAENNHSGLIKKANSNWQKLKSTYN</sequence>